<dbReference type="EMBL" id="JACYFG010000006">
    <property type="protein sequence ID" value="MBD5778427.1"/>
    <property type="molecule type" value="Genomic_DNA"/>
</dbReference>
<protein>
    <submittedName>
        <fullName evidence="3">TAT-variant-translocated molybdopterin oxidoreductase</fullName>
    </submittedName>
</protein>
<evidence type="ECO:0000259" key="2">
    <source>
        <dbReference type="PROSITE" id="PS51379"/>
    </source>
</evidence>
<dbReference type="CDD" id="cd02784">
    <property type="entry name" value="MopB_CT_PHLH"/>
    <property type="match status" value="1"/>
</dbReference>
<evidence type="ECO:0000313" key="3">
    <source>
        <dbReference type="EMBL" id="MBD5778427.1"/>
    </source>
</evidence>
<feature type="region of interest" description="Disordered" evidence="1">
    <location>
        <begin position="1056"/>
        <end position="1100"/>
    </location>
</feature>
<feature type="domain" description="4Fe-4S ferredoxin-type" evidence="2">
    <location>
        <begin position="805"/>
        <end position="835"/>
    </location>
</feature>
<dbReference type="SUPFAM" id="SSF53706">
    <property type="entry name" value="Formate dehydrogenase/DMSO reductase, domains 1-3"/>
    <property type="match status" value="1"/>
</dbReference>
<accession>A0A927F4R7</accession>
<organism evidence="3 4">
    <name type="scientific">Pelagicoccus enzymogenes</name>
    <dbReference type="NCBI Taxonomy" id="2773457"/>
    <lineage>
        <taxon>Bacteria</taxon>
        <taxon>Pseudomonadati</taxon>
        <taxon>Verrucomicrobiota</taxon>
        <taxon>Opitutia</taxon>
        <taxon>Puniceicoccales</taxon>
        <taxon>Pelagicoccaceae</taxon>
        <taxon>Pelagicoccus</taxon>
    </lineage>
</organism>
<feature type="domain" description="4Fe-4S ferredoxin-type" evidence="2">
    <location>
        <begin position="867"/>
        <end position="898"/>
    </location>
</feature>
<evidence type="ECO:0000313" key="4">
    <source>
        <dbReference type="Proteomes" id="UP000622317"/>
    </source>
</evidence>
<reference evidence="3" key="1">
    <citation type="submission" date="2020-09" db="EMBL/GenBank/DDBJ databases">
        <title>Pelagicoccus enzymogenes sp. nov. with an EPS production, isolated from marine sediment.</title>
        <authorList>
            <person name="Feng X."/>
        </authorList>
    </citation>
    <scope>NUCLEOTIDE SEQUENCE</scope>
    <source>
        <strain evidence="3">NFK12</strain>
    </source>
</reference>
<sequence>MKRAPYTHPETAELSGPRYWRSLDDLSQSPEFLAQVEREFGPEASEMNEVDRRHFFKIMAASFAIGGLGFAGCRRPESHILPHSKMPEHQIPGQALYYATGFPLRGETLPLLIETHTGRPTKVEGNDDHPGYKGGTTRKAQAAILDLYDPDRATAHTKGSAKISNADVNDLLASLNKKYASSNGKGVAVLAESSSSPTRLRLKQAFLKAFPQATWAEYDAIDATNAGIAAAKVTGNASLQPKYDLSKASRILAVDADFLDEEQGAVQFSKQFADGRRVRSSKDEMNRLYSVESNFSLTGAMADHRKRLASSQMVSFLAAIALELDLGVEGNALKSVLSPLADKLEAGTKEWAVKCAADLKNHKGESLVFVGQHLSPEAHALGLLVNEKLGNLKKTVSLVSVDNGKTATIQDLASSIEAGSVNSLVILGGNPVYNAPAGIDFAGLLGKVEEVVRLGYYADETSEASTYHITQAHFLEAWGDGRTYGGDVVAQQPMILPLFDGVSEIEVLARLVGEANADGYSLVYATFQSANGTPGKRAFEAFLNEGFKSGGYKTANSNVSGLELADLLKGFTAPEAPKDKNSLEVRFLNDASVDDGRFANNGWLQECPDPMTKLTWDNAIIVSPKLAKDLDIIAPDSMNQVARKNPNKVRDGRQFASVATISVDGREITGAIHIQPGLDNYTVVLPLGYGRTKTGRVGTGSGFSAYAIRSAAAFVSNATLALTGAEYQLAETQEHWSMEGRAIVRESNLDDYAADKNFVSKMGMESHSPAIYAGAEDMSTQEKITDTPRGGSMYEHPDLTGIHQWGMSIDLNVCTGCNSCVIACQSENNIPIVGRDQVRRGREMHWIRLDRYFSSGAKDNTEIPEDPQVSLQPIACMQCETAPCETVCPVNATVHDEEGLNAMAYNRCIGTRYCANNCPYKVRRFNFFDYQQRELDKLYLGPLAPKGMPELVQMAQNPDVSVRMRGVMEKCTFCVQRINQAKIAQQAKAGDSDDVRVRDGAIKVACEQACPTDAIVFGDLKDANSRVSQLRENERTYSLLGYLNTRPRTTFMARIRNPNPEMPDYHDMPLSKKEYKAKAPKASVSHDSHDSHSDSEGGHH</sequence>
<dbReference type="PROSITE" id="PS51379">
    <property type="entry name" value="4FE4S_FER_2"/>
    <property type="match status" value="2"/>
</dbReference>
<dbReference type="PANTHER" id="PTHR42783">
    <property type="entry name" value="GLUTAMATE SYNTHASE [NADPH] SMALL CHAIN"/>
    <property type="match status" value="1"/>
</dbReference>
<dbReference type="RefSeq" id="WP_191615569.1">
    <property type="nucleotide sequence ID" value="NZ_JACYFG010000006.1"/>
</dbReference>
<keyword evidence="4" id="KW-1185">Reference proteome</keyword>
<dbReference type="CDD" id="cd10551">
    <property type="entry name" value="PsrB"/>
    <property type="match status" value="1"/>
</dbReference>
<dbReference type="NCBIfam" id="TIGR04519">
    <property type="entry name" value="MoCo_extend_TAT"/>
    <property type="match status" value="1"/>
</dbReference>
<feature type="compositionally biased region" description="Basic and acidic residues" evidence="1">
    <location>
        <begin position="1063"/>
        <end position="1077"/>
    </location>
</feature>
<dbReference type="AlphaFoldDB" id="A0A927F4R7"/>
<dbReference type="Gene3D" id="2.20.25.90">
    <property type="entry name" value="ADC-like domains"/>
    <property type="match status" value="1"/>
</dbReference>
<dbReference type="InterPro" id="IPR030948">
    <property type="entry name" value="TAT_var_transloc_signal_dom"/>
</dbReference>
<dbReference type="PANTHER" id="PTHR42783:SF3">
    <property type="entry name" value="GLUTAMATE SYNTHASE [NADPH] SMALL CHAIN-RELATED"/>
    <property type="match status" value="1"/>
</dbReference>
<dbReference type="Proteomes" id="UP000622317">
    <property type="component" value="Unassembled WGS sequence"/>
</dbReference>
<evidence type="ECO:0000256" key="1">
    <source>
        <dbReference type="SAM" id="MobiDB-lite"/>
    </source>
</evidence>
<name>A0A927F4R7_9BACT</name>
<feature type="compositionally biased region" description="Basic and acidic residues" evidence="1">
    <location>
        <begin position="1084"/>
        <end position="1100"/>
    </location>
</feature>
<gene>
    <name evidence="3" type="ORF">IEN85_02905</name>
</gene>
<comment type="caution">
    <text evidence="3">The sequence shown here is derived from an EMBL/GenBank/DDBJ whole genome shotgun (WGS) entry which is preliminary data.</text>
</comment>
<dbReference type="Gene3D" id="3.30.70.20">
    <property type="match status" value="2"/>
</dbReference>
<dbReference type="Pfam" id="PF13247">
    <property type="entry name" value="Fer4_11"/>
    <property type="match status" value="1"/>
</dbReference>
<dbReference type="SUPFAM" id="SSF54862">
    <property type="entry name" value="4Fe-4S ferredoxins"/>
    <property type="match status" value="1"/>
</dbReference>
<dbReference type="Gene3D" id="3.40.50.740">
    <property type="match status" value="1"/>
</dbReference>
<dbReference type="InterPro" id="IPR017896">
    <property type="entry name" value="4Fe4S_Fe-S-bd"/>
</dbReference>
<proteinExistence type="predicted"/>